<protein>
    <submittedName>
        <fullName evidence="1">Site-specific DNA-methyltransferase</fullName>
    </submittedName>
</protein>
<name>A0A4U8TDX4_9HELI</name>
<keyword evidence="1" id="KW-0489">Methyltransferase</keyword>
<dbReference type="AlphaFoldDB" id="A0A4U8TDX4"/>
<proteinExistence type="predicted"/>
<accession>A0A4U8TDX4</accession>
<dbReference type="EMBL" id="JRPD02000036">
    <property type="protein sequence ID" value="TLD98226.1"/>
    <property type="molecule type" value="Genomic_DNA"/>
</dbReference>
<reference evidence="1 2" key="1">
    <citation type="journal article" date="2014" name="Genome Announc.">
        <title>Draft genome sequences of eight enterohepatic helicobacter species isolated from both laboratory and wild rodents.</title>
        <authorList>
            <person name="Sheh A."/>
            <person name="Shen Z."/>
            <person name="Fox J.G."/>
        </authorList>
    </citation>
    <scope>NUCLEOTIDE SEQUENCE [LARGE SCALE GENOMIC DNA]</scope>
    <source>
        <strain evidence="1 2">ST1</strain>
    </source>
</reference>
<evidence type="ECO:0000313" key="1">
    <source>
        <dbReference type="EMBL" id="TLD98226.1"/>
    </source>
</evidence>
<dbReference type="Proteomes" id="UP000029922">
    <property type="component" value="Unassembled WGS sequence"/>
</dbReference>
<keyword evidence="1" id="KW-0808">Transferase</keyword>
<dbReference type="GO" id="GO:0008168">
    <property type="term" value="F:methyltransferase activity"/>
    <property type="evidence" value="ECO:0007669"/>
    <property type="project" value="UniProtKB-KW"/>
</dbReference>
<sequence length="142" mass="16423">ANCEYVLSFCHSKSSLCHTEALAEVSQQGNKRDISASPQYDNEIYKGKDYAKAKTILDYRKSRKLIDKLSKGESVCLDMCTEYREEFDIFHTMANLMGWKIKRLFLDSKGIESCEFDNGEILNLDSIDLAKYPKLKNLIFWN</sequence>
<evidence type="ECO:0000313" key="2">
    <source>
        <dbReference type="Proteomes" id="UP000029922"/>
    </source>
</evidence>
<organism evidence="1 2">
    <name type="scientific">Helicobacter muridarum</name>
    <dbReference type="NCBI Taxonomy" id="216"/>
    <lineage>
        <taxon>Bacteria</taxon>
        <taxon>Pseudomonadati</taxon>
        <taxon>Campylobacterota</taxon>
        <taxon>Epsilonproteobacteria</taxon>
        <taxon>Campylobacterales</taxon>
        <taxon>Helicobacteraceae</taxon>
        <taxon>Helicobacter</taxon>
    </lineage>
</organism>
<feature type="non-terminal residue" evidence="1">
    <location>
        <position position="1"/>
    </location>
</feature>
<comment type="caution">
    <text evidence="1">The sequence shown here is derived from an EMBL/GenBank/DDBJ whole genome shotgun (WGS) entry which is preliminary data.</text>
</comment>
<gene>
    <name evidence="1" type="ORF">LS73_009190</name>
</gene>
<dbReference type="GO" id="GO:0032259">
    <property type="term" value="P:methylation"/>
    <property type="evidence" value="ECO:0007669"/>
    <property type="project" value="UniProtKB-KW"/>
</dbReference>